<sequence length="162" mass="17574">MASHPQDDMMDEYSYDSYEDYPNYPQSSMDSNEGSGHHVNLIYPPPPPNGPPSQTITRRWRSPQNAQQSFGYIGSIPFTLEPAQMSPSAVGLKQATAYPTYPAPFPSGVAQPPNTEAGGCGGDGNDGRYNAEDAAVRDVRLGNFSTFGEVRPYFEGALDDDS</sequence>
<keyword evidence="3" id="KW-1185">Reference proteome</keyword>
<protein>
    <submittedName>
        <fullName evidence="2">Uncharacterized protein</fullName>
    </submittedName>
</protein>
<comment type="caution">
    <text evidence="2">The sequence shown here is derived from an EMBL/GenBank/DDBJ whole genome shotgun (WGS) entry which is preliminary data.</text>
</comment>
<evidence type="ECO:0000313" key="3">
    <source>
        <dbReference type="Proteomes" id="UP001408356"/>
    </source>
</evidence>
<feature type="compositionally biased region" description="Polar residues" evidence="1">
    <location>
        <begin position="24"/>
        <end position="34"/>
    </location>
</feature>
<feature type="region of interest" description="Disordered" evidence="1">
    <location>
        <begin position="103"/>
        <end position="127"/>
    </location>
</feature>
<accession>A0ABR2UV32</accession>
<evidence type="ECO:0000313" key="2">
    <source>
        <dbReference type="EMBL" id="KAK9418525.1"/>
    </source>
</evidence>
<dbReference type="EMBL" id="JARVKF010000374">
    <property type="protein sequence ID" value="KAK9418525.1"/>
    <property type="molecule type" value="Genomic_DNA"/>
</dbReference>
<proteinExistence type="predicted"/>
<feature type="compositionally biased region" description="Polar residues" evidence="1">
    <location>
        <begin position="53"/>
        <end position="65"/>
    </location>
</feature>
<reference evidence="2 3" key="1">
    <citation type="journal article" date="2024" name="J. Plant Pathol.">
        <title>Sequence and assembly of the genome of Seiridium unicorne, isolate CBS 538.82, causal agent of cypress canker disease.</title>
        <authorList>
            <person name="Scali E."/>
            <person name="Rocca G.D."/>
            <person name="Danti R."/>
            <person name="Garbelotto M."/>
            <person name="Barberini S."/>
            <person name="Baroncelli R."/>
            <person name="Emiliani G."/>
        </authorList>
    </citation>
    <scope>NUCLEOTIDE SEQUENCE [LARGE SCALE GENOMIC DNA]</scope>
    <source>
        <strain evidence="2 3">BM-138-508</strain>
    </source>
</reference>
<organism evidence="2 3">
    <name type="scientific">Seiridium unicorne</name>
    <dbReference type="NCBI Taxonomy" id="138068"/>
    <lineage>
        <taxon>Eukaryota</taxon>
        <taxon>Fungi</taxon>
        <taxon>Dikarya</taxon>
        <taxon>Ascomycota</taxon>
        <taxon>Pezizomycotina</taxon>
        <taxon>Sordariomycetes</taxon>
        <taxon>Xylariomycetidae</taxon>
        <taxon>Amphisphaeriales</taxon>
        <taxon>Sporocadaceae</taxon>
        <taxon>Seiridium</taxon>
    </lineage>
</organism>
<feature type="compositionally biased region" description="Acidic residues" evidence="1">
    <location>
        <begin position="8"/>
        <end position="19"/>
    </location>
</feature>
<dbReference type="Proteomes" id="UP001408356">
    <property type="component" value="Unassembled WGS sequence"/>
</dbReference>
<name>A0ABR2UV32_9PEZI</name>
<gene>
    <name evidence="2" type="ORF">SUNI508_08013</name>
</gene>
<feature type="region of interest" description="Disordered" evidence="1">
    <location>
        <begin position="1"/>
        <end position="65"/>
    </location>
</feature>
<evidence type="ECO:0000256" key="1">
    <source>
        <dbReference type="SAM" id="MobiDB-lite"/>
    </source>
</evidence>